<dbReference type="Pfam" id="PF01872">
    <property type="entry name" value="RibD_C"/>
    <property type="match status" value="1"/>
</dbReference>
<dbReference type="GO" id="GO:0008703">
    <property type="term" value="F:5-amino-6-(5-phosphoribosylamino)uracil reductase activity"/>
    <property type="evidence" value="ECO:0007669"/>
    <property type="project" value="InterPro"/>
</dbReference>
<protein>
    <submittedName>
        <fullName evidence="2">Dihydrofolate reductase</fullName>
    </submittedName>
</protein>
<evidence type="ECO:0000313" key="2">
    <source>
        <dbReference type="EMBL" id="RKW71125.1"/>
    </source>
</evidence>
<organism evidence="2 3">
    <name type="scientific">Galactobacter caseinivorans</name>
    <dbReference type="NCBI Taxonomy" id="2676123"/>
    <lineage>
        <taxon>Bacteria</taxon>
        <taxon>Bacillati</taxon>
        <taxon>Actinomycetota</taxon>
        <taxon>Actinomycetes</taxon>
        <taxon>Micrococcales</taxon>
        <taxon>Micrococcaceae</taxon>
        <taxon>Galactobacter</taxon>
    </lineage>
</organism>
<dbReference type="EMBL" id="QQXL01000002">
    <property type="protein sequence ID" value="RKW71125.1"/>
    <property type="molecule type" value="Genomic_DNA"/>
</dbReference>
<feature type="domain" description="Bacterial bifunctional deaminase-reductase C-terminal" evidence="1">
    <location>
        <begin position="4"/>
        <end position="176"/>
    </location>
</feature>
<evidence type="ECO:0000313" key="3">
    <source>
        <dbReference type="Proteomes" id="UP000273119"/>
    </source>
</evidence>
<dbReference type="Proteomes" id="UP000273119">
    <property type="component" value="Unassembled WGS sequence"/>
</dbReference>
<name>A0A496PL45_9MICC</name>
<dbReference type="SUPFAM" id="SSF53597">
    <property type="entry name" value="Dihydrofolate reductase-like"/>
    <property type="match status" value="1"/>
</dbReference>
<reference evidence="2 3" key="1">
    <citation type="submission" date="2018-07" db="EMBL/GenBank/DDBJ databases">
        <title>Arthrobacter sp. nov., isolated from raw cow's milk with high bacterial count.</title>
        <authorList>
            <person name="Hahne J."/>
            <person name="Isele D."/>
            <person name="Lipski A."/>
        </authorList>
    </citation>
    <scope>NUCLEOTIDE SEQUENCE [LARGE SCALE GENOMIC DNA]</scope>
    <source>
        <strain evidence="2 3">JZ R-183</strain>
    </source>
</reference>
<sequence>MRTLAITQNITLDGSVEMLGDWFDPQAKDHTDLNQQLEREDRESDALLLGRQTFEDFRGYWPHQTDDKTGISEQLNSVQKYVVSTTMTDPEWQNSTLLSGDMVEQVRALKAEPGKDIVLTGSITLCHELIQAGLVDQYRLYCFPVVQGRGRRLFPDNYEIPQLELLRSQAFHSGITYARYRPAI</sequence>
<comment type="caution">
    <text evidence="2">The sequence shown here is derived from an EMBL/GenBank/DDBJ whole genome shotgun (WGS) entry which is preliminary data.</text>
</comment>
<gene>
    <name evidence="2" type="ORF">DWQ67_04880</name>
</gene>
<dbReference type="InterPro" id="IPR024072">
    <property type="entry name" value="DHFR-like_dom_sf"/>
</dbReference>
<evidence type="ECO:0000259" key="1">
    <source>
        <dbReference type="Pfam" id="PF01872"/>
    </source>
</evidence>
<dbReference type="AlphaFoldDB" id="A0A496PL45"/>
<proteinExistence type="predicted"/>
<dbReference type="Gene3D" id="3.40.430.10">
    <property type="entry name" value="Dihydrofolate Reductase, subunit A"/>
    <property type="match status" value="1"/>
</dbReference>
<dbReference type="GO" id="GO:0009231">
    <property type="term" value="P:riboflavin biosynthetic process"/>
    <property type="evidence" value="ECO:0007669"/>
    <property type="project" value="InterPro"/>
</dbReference>
<dbReference type="PANTHER" id="PTHR38011">
    <property type="entry name" value="DIHYDROFOLATE REDUCTASE FAMILY PROTEIN (AFU_ORTHOLOGUE AFUA_8G06820)"/>
    <property type="match status" value="1"/>
</dbReference>
<accession>A0A496PL45</accession>
<dbReference type="RefSeq" id="WP_121484460.1">
    <property type="nucleotide sequence ID" value="NZ_QQXL01000002.1"/>
</dbReference>
<dbReference type="PANTHER" id="PTHR38011:SF11">
    <property type="entry name" value="2,5-DIAMINO-6-RIBOSYLAMINO-4(3H)-PYRIMIDINONE 5'-PHOSPHATE REDUCTASE"/>
    <property type="match status" value="1"/>
</dbReference>
<dbReference type="InterPro" id="IPR050765">
    <property type="entry name" value="Riboflavin_Biosynth_HTPR"/>
</dbReference>
<keyword evidence="3" id="KW-1185">Reference proteome</keyword>
<dbReference type="InterPro" id="IPR002734">
    <property type="entry name" value="RibDG_C"/>
</dbReference>